<dbReference type="GO" id="GO:0015074">
    <property type="term" value="P:DNA integration"/>
    <property type="evidence" value="ECO:0007669"/>
    <property type="project" value="InterPro"/>
</dbReference>
<protein>
    <submittedName>
        <fullName evidence="3">Putative transposase</fullName>
    </submittedName>
</protein>
<feature type="compositionally biased region" description="Polar residues" evidence="1">
    <location>
        <begin position="314"/>
        <end position="327"/>
    </location>
</feature>
<dbReference type="PANTHER" id="PTHR46889:SF4">
    <property type="entry name" value="TRANSPOSASE INSO FOR INSERTION SEQUENCE ELEMENT IS911B-RELATED"/>
    <property type="match status" value="1"/>
</dbReference>
<organism evidence="3 4">
    <name type="scientific">Arthrobacter pigmenti</name>
    <dbReference type="NCBI Taxonomy" id="271432"/>
    <lineage>
        <taxon>Bacteria</taxon>
        <taxon>Bacillati</taxon>
        <taxon>Actinomycetota</taxon>
        <taxon>Actinomycetes</taxon>
        <taxon>Micrococcales</taxon>
        <taxon>Micrococcaceae</taxon>
        <taxon>Arthrobacter</taxon>
    </lineage>
</organism>
<feature type="region of interest" description="Disordered" evidence="1">
    <location>
        <begin position="290"/>
        <end position="327"/>
    </location>
</feature>
<comment type="caution">
    <text evidence="3">The sequence shown here is derived from an EMBL/GenBank/DDBJ whole genome shotgun (WGS) entry which is preliminary data.</text>
</comment>
<dbReference type="InterPro" id="IPR001584">
    <property type="entry name" value="Integrase_cat-core"/>
</dbReference>
<feature type="compositionally biased region" description="Basic residues" evidence="1">
    <location>
        <begin position="291"/>
        <end position="302"/>
    </location>
</feature>
<reference evidence="3 4" key="1">
    <citation type="submission" date="2020-03" db="EMBL/GenBank/DDBJ databases">
        <title>Sequencing the genomes of 1000 actinobacteria strains.</title>
        <authorList>
            <person name="Klenk H.-P."/>
        </authorList>
    </citation>
    <scope>NUCLEOTIDE SEQUENCE [LARGE SCALE GENOMIC DNA]</scope>
    <source>
        <strain evidence="3 4">DSM 16403</strain>
    </source>
</reference>
<dbReference type="AlphaFoldDB" id="A0A846RNQ1"/>
<dbReference type="NCBIfam" id="NF033516">
    <property type="entry name" value="transpos_IS3"/>
    <property type="match status" value="1"/>
</dbReference>
<evidence type="ECO:0000313" key="4">
    <source>
        <dbReference type="Proteomes" id="UP000547458"/>
    </source>
</evidence>
<gene>
    <name evidence="3" type="ORF">BJ994_002296</name>
</gene>
<keyword evidence="4" id="KW-1185">Reference proteome</keyword>
<dbReference type="InterPro" id="IPR048020">
    <property type="entry name" value="Transpos_IS3"/>
</dbReference>
<sequence length="327" mass="37432">MSVVRACLLTGYPKASFYRHCSPPEPKPDPIPQADRYQPAALGDRERAAIIEALGSEEYADFSVCQVFYRAWDDGNYICSRSSWYRVAREHQLTGDRRRQATASPKKIPELTATAPNQVWSWDITKLHGPRRGEYFHLYVITDIYSRFVTGWRLEAWEDGELAKQMVADAVEGNGKAPQYLHSDNGAAMISQPLSVLLAKLGVDKSFSRPGVSNDNPYSEAFFKTFKYDLRFPGSFETYDQALAFCNWFFYEYNNNHRHSAIGWHTPANMHHRRTTQITTARRQCLDKAWRKNPHRYAHRPKPPGLPGPAHINNPINRKSTNLSHTG</sequence>
<proteinExistence type="predicted"/>
<dbReference type="Gene3D" id="3.30.420.10">
    <property type="entry name" value="Ribonuclease H-like superfamily/Ribonuclease H"/>
    <property type="match status" value="1"/>
</dbReference>
<dbReference type="SUPFAM" id="SSF53098">
    <property type="entry name" value="Ribonuclease H-like"/>
    <property type="match status" value="1"/>
</dbReference>
<name>A0A846RNQ1_9MICC</name>
<dbReference type="GO" id="GO:0003676">
    <property type="term" value="F:nucleic acid binding"/>
    <property type="evidence" value="ECO:0007669"/>
    <property type="project" value="InterPro"/>
</dbReference>
<accession>A0A846RNQ1</accession>
<dbReference type="Proteomes" id="UP000547458">
    <property type="component" value="Unassembled WGS sequence"/>
</dbReference>
<dbReference type="InterPro" id="IPR012337">
    <property type="entry name" value="RNaseH-like_sf"/>
</dbReference>
<feature type="domain" description="Integrase catalytic" evidence="2">
    <location>
        <begin position="112"/>
        <end position="275"/>
    </location>
</feature>
<dbReference type="Pfam" id="PF00665">
    <property type="entry name" value="rve"/>
    <property type="match status" value="1"/>
</dbReference>
<evidence type="ECO:0000313" key="3">
    <source>
        <dbReference type="EMBL" id="NJC23220.1"/>
    </source>
</evidence>
<dbReference type="InterPro" id="IPR050900">
    <property type="entry name" value="Transposase_IS3/IS150/IS904"/>
</dbReference>
<evidence type="ECO:0000256" key="1">
    <source>
        <dbReference type="SAM" id="MobiDB-lite"/>
    </source>
</evidence>
<dbReference type="PROSITE" id="PS50994">
    <property type="entry name" value="INTEGRASE"/>
    <property type="match status" value="1"/>
</dbReference>
<dbReference type="EMBL" id="JAATJL010000001">
    <property type="protein sequence ID" value="NJC23220.1"/>
    <property type="molecule type" value="Genomic_DNA"/>
</dbReference>
<dbReference type="PANTHER" id="PTHR46889">
    <property type="entry name" value="TRANSPOSASE INSF FOR INSERTION SEQUENCE IS3B-RELATED"/>
    <property type="match status" value="1"/>
</dbReference>
<evidence type="ECO:0000259" key="2">
    <source>
        <dbReference type="PROSITE" id="PS50994"/>
    </source>
</evidence>
<dbReference type="InterPro" id="IPR036397">
    <property type="entry name" value="RNaseH_sf"/>
</dbReference>